<gene>
    <name evidence="1" type="ORF">SAMEA4412678_01013</name>
</gene>
<sequence length="116" mass="13363">MSMPEVYQNLINALEDKTLKAQLKWNNGDGEDFDSIYSSFIGEGNIVKIWSGVDETGREYVSFSLHNIFGHRLDSWYVDEGERGFNQMKNLYDTARRNANGVLETLHNLEKILSKQ</sequence>
<reference evidence="1 2" key="1">
    <citation type="submission" date="2017-06" db="EMBL/GenBank/DDBJ databases">
        <authorList>
            <consortium name="Pathogen Informatics"/>
        </authorList>
    </citation>
    <scope>NUCLEOTIDE SEQUENCE [LARGE SCALE GENOMIC DNA]</scope>
    <source>
        <strain evidence="1 2">NCTC10596</strain>
    </source>
</reference>
<dbReference type="KEGG" id="ecor:SAMEA4412678_1013"/>
<dbReference type="AlphaFoldDB" id="A0A8B4GCX5"/>
<proteinExistence type="predicted"/>
<dbReference type="Proteomes" id="UP000215465">
    <property type="component" value="Chromosome 1"/>
</dbReference>
<dbReference type="RefSeq" id="WP_155114522.1">
    <property type="nucleotide sequence ID" value="NZ_CP082861.1"/>
</dbReference>
<evidence type="ECO:0000313" key="2">
    <source>
        <dbReference type="Proteomes" id="UP000215465"/>
    </source>
</evidence>
<dbReference type="GeneID" id="60771076"/>
<name>A0A8B4GCX5_EIKCO</name>
<accession>A0A8B4GCX5</accession>
<organism evidence="1 2">
    <name type="scientific">Eikenella corrodens</name>
    <dbReference type="NCBI Taxonomy" id="539"/>
    <lineage>
        <taxon>Bacteria</taxon>
        <taxon>Pseudomonadati</taxon>
        <taxon>Pseudomonadota</taxon>
        <taxon>Betaproteobacteria</taxon>
        <taxon>Neisseriales</taxon>
        <taxon>Neisseriaceae</taxon>
        <taxon>Eikenella</taxon>
    </lineage>
</organism>
<protein>
    <submittedName>
        <fullName evidence="1">Uncharacterized protein</fullName>
    </submittedName>
</protein>
<evidence type="ECO:0000313" key="1">
    <source>
        <dbReference type="EMBL" id="SNW08421.1"/>
    </source>
</evidence>
<dbReference type="EMBL" id="LT906482">
    <property type="protein sequence ID" value="SNW08421.1"/>
    <property type="molecule type" value="Genomic_DNA"/>
</dbReference>